<organism evidence="1 2">
    <name type="scientific">Blastococcus goldschmidtiae</name>
    <dbReference type="NCBI Taxonomy" id="3075546"/>
    <lineage>
        <taxon>Bacteria</taxon>
        <taxon>Bacillati</taxon>
        <taxon>Actinomycetota</taxon>
        <taxon>Actinomycetes</taxon>
        <taxon>Geodermatophilales</taxon>
        <taxon>Geodermatophilaceae</taxon>
        <taxon>Blastococcus</taxon>
    </lineage>
</organism>
<comment type="caution">
    <text evidence="1">The sequence shown here is derived from an EMBL/GenBank/DDBJ whole genome shotgun (WGS) entry which is preliminary data.</text>
</comment>
<sequence length="92" mass="9389">MLDDVCANANHVAPATGGACPCGLVTRVPATRPVAEENPSVRDLVARCLVERGGLADLPDLRRRADRVLGALAEAGLLVAPVAGPTAGRRPA</sequence>
<reference evidence="2" key="1">
    <citation type="submission" date="2023-07" db="EMBL/GenBank/DDBJ databases">
        <title>30 novel species of actinomycetes from the DSMZ collection.</title>
        <authorList>
            <person name="Nouioui I."/>
        </authorList>
    </citation>
    <scope>NUCLEOTIDE SEQUENCE [LARGE SCALE GENOMIC DNA]</scope>
    <source>
        <strain evidence="2">DSM 46792</strain>
    </source>
</reference>
<proteinExistence type="predicted"/>
<dbReference type="EMBL" id="JAVREI010000026">
    <property type="protein sequence ID" value="MDT0278391.1"/>
    <property type="molecule type" value="Genomic_DNA"/>
</dbReference>
<keyword evidence="2" id="KW-1185">Reference proteome</keyword>
<accession>A0ABU2KDX9</accession>
<evidence type="ECO:0000313" key="1">
    <source>
        <dbReference type="EMBL" id="MDT0278391.1"/>
    </source>
</evidence>
<gene>
    <name evidence="1" type="ORF">RM425_21020</name>
</gene>
<protein>
    <submittedName>
        <fullName evidence="1">Uncharacterized protein</fullName>
    </submittedName>
</protein>
<dbReference type="RefSeq" id="WP_311347189.1">
    <property type="nucleotide sequence ID" value="NZ_JAVREI010000026.1"/>
</dbReference>
<evidence type="ECO:0000313" key="2">
    <source>
        <dbReference type="Proteomes" id="UP001183222"/>
    </source>
</evidence>
<dbReference type="Proteomes" id="UP001183222">
    <property type="component" value="Unassembled WGS sequence"/>
</dbReference>
<name>A0ABU2KDX9_9ACTN</name>